<evidence type="ECO:0000259" key="15">
    <source>
        <dbReference type="PROSITE" id="PS50885"/>
    </source>
</evidence>
<keyword evidence="4" id="KW-0597">Phosphoprotein</keyword>
<keyword evidence="7" id="KW-0547">Nucleotide-binding</keyword>
<dbReference type="Gene3D" id="3.30.565.10">
    <property type="entry name" value="Histidine kinase-like ATPase, C-terminal domain"/>
    <property type="match status" value="1"/>
</dbReference>
<evidence type="ECO:0000256" key="12">
    <source>
        <dbReference type="ARBA" id="ARBA00023136"/>
    </source>
</evidence>
<dbReference type="CDD" id="cd00082">
    <property type="entry name" value="HisKA"/>
    <property type="match status" value="1"/>
</dbReference>
<dbReference type="GO" id="GO:0005886">
    <property type="term" value="C:plasma membrane"/>
    <property type="evidence" value="ECO:0007669"/>
    <property type="project" value="TreeGrafter"/>
</dbReference>
<keyword evidence="17" id="KW-1185">Reference proteome</keyword>
<dbReference type="PRINTS" id="PR00344">
    <property type="entry name" value="BCTRLSENSOR"/>
</dbReference>
<comment type="caution">
    <text evidence="16">The sequence shown here is derived from an EMBL/GenBank/DDBJ whole genome shotgun (WGS) entry which is preliminary data.</text>
</comment>
<evidence type="ECO:0000256" key="1">
    <source>
        <dbReference type="ARBA" id="ARBA00000085"/>
    </source>
</evidence>
<dbReference type="InterPro" id="IPR003594">
    <property type="entry name" value="HATPase_dom"/>
</dbReference>
<dbReference type="InterPro" id="IPR005467">
    <property type="entry name" value="His_kinase_dom"/>
</dbReference>
<evidence type="ECO:0000256" key="4">
    <source>
        <dbReference type="ARBA" id="ARBA00022553"/>
    </source>
</evidence>
<dbReference type="InterPro" id="IPR036097">
    <property type="entry name" value="HisK_dim/P_sf"/>
</dbReference>
<feature type="domain" description="HAMP" evidence="15">
    <location>
        <begin position="192"/>
        <end position="243"/>
    </location>
</feature>
<proteinExistence type="predicted"/>
<accession>A0A432Y695</accession>
<evidence type="ECO:0000313" key="17">
    <source>
        <dbReference type="Proteomes" id="UP000287649"/>
    </source>
</evidence>
<dbReference type="InterPro" id="IPR004358">
    <property type="entry name" value="Sig_transdc_His_kin-like_C"/>
</dbReference>
<dbReference type="Proteomes" id="UP000287649">
    <property type="component" value="Unassembled WGS sequence"/>
</dbReference>
<dbReference type="CDD" id="cd00075">
    <property type="entry name" value="HATPase"/>
    <property type="match status" value="1"/>
</dbReference>
<evidence type="ECO:0000259" key="14">
    <source>
        <dbReference type="PROSITE" id="PS50109"/>
    </source>
</evidence>
<feature type="transmembrane region" description="Helical" evidence="13">
    <location>
        <begin position="12"/>
        <end position="30"/>
    </location>
</feature>
<dbReference type="InterPro" id="IPR036890">
    <property type="entry name" value="HATPase_C_sf"/>
</dbReference>
<dbReference type="InterPro" id="IPR050428">
    <property type="entry name" value="TCS_sensor_his_kinase"/>
</dbReference>
<evidence type="ECO:0000256" key="5">
    <source>
        <dbReference type="ARBA" id="ARBA00022679"/>
    </source>
</evidence>
<name>A0A432Y695_9GAMM</name>
<dbReference type="Gene3D" id="1.10.287.130">
    <property type="match status" value="1"/>
</dbReference>
<comment type="subcellular location">
    <subcellularLocation>
        <location evidence="2">Membrane</location>
        <topology evidence="2">Multi-pass membrane protein</topology>
    </subcellularLocation>
</comment>
<evidence type="ECO:0000256" key="3">
    <source>
        <dbReference type="ARBA" id="ARBA00012438"/>
    </source>
</evidence>
<dbReference type="PANTHER" id="PTHR45436">
    <property type="entry name" value="SENSOR HISTIDINE KINASE YKOH"/>
    <property type="match status" value="1"/>
</dbReference>
<dbReference type="PROSITE" id="PS50885">
    <property type="entry name" value="HAMP"/>
    <property type="match status" value="1"/>
</dbReference>
<evidence type="ECO:0000256" key="6">
    <source>
        <dbReference type="ARBA" id="ARBA00022692"/>
    </source>
</evidence>
<evidence type="ECO:0000256" key="8">
    <source>
        <dbReference type="ARBA" id="ARBA00022777"/>
    </source>
</evidence>
<dbReference type="RefSeq" id="WP_126771817.1">
    <property type="nucleotide sequence ID" value="NZ_PIPX01000001.1"/>
</dbReference>
<evidence type="ECO:0000256" key="11">
    <source>
        <dbReference type="ARBA" id="ARBA00023012"/>
    </source>
</evidence>
<evidence type="ECO:0000256" key="13">
    <source>
        <dbReference type="SAM" id="Phobius"/>
    </source>
</evidence>
<keyword evidence="9" id="KW-0067">ATP-binding</keyword>
<keyword evidence="10 13" id="KW-1133">Transmembrane helix</keyword>
<dbReference type="InterPro" id="IPR003660">
    <property type="entry name" value="HAMP_dom"/>
</dbReference>
<feature type="domain" description="Histidine kinase" evidence="14">
    <location>
        <begin position="251"/>
        <end position="459"/>
    </location>
</feature>
<dbReference type="SUPFAM" id="SSF47384">
    <property type="entry name" value="Homodimeric domain of signal transducing histidine kinase"/>
    <property type="match status" value="1"/>
</dbReference>
<dbReference type="SMART" id="SM00387">
    <property type="entry name" value="HATPase_c"/>
    <property type="match status" value="1"/>
</dbReference>
<evidence type="ECO:0000256" key="10">
    <source>
        <dbReference type="ARBA" id="ARBA00022989"/>
    </source>
</evidence>
<dbReference type="GO" id="GO:0005524">
    <property type="term" value="F:ATP binding"/>
    <property type="evidence" value="ECO:0007669"/>
    <property type="project" value="UniProtKB-KW"/>
</dbReference>
<protein>
    <recommendedName>
        <fullName evidence="3">histidine kinase</fullName>
        <ecNumber evidence="3">2.7.13.3</ecNumber>
    </recommendedName>
</protein>
<organism evidence="16 17">
    <name type="scientific">Pseudidiomarina homiensis</name>
    <dbReference type="NCBI Taxonomy" id="364198"/>
    <lineage>
        <taxon>Bacteria</taxon>
        <taxon>Pseudomonadati</taxon>
        <taxon>Pseudomonadota</taxon>
        <taxon>Gammaproteobacteria</taxon>
        <taxon>Alteromonadales</taxon>
        <taxon>Idiomarinaceae</taxon>
        <taxon>Pseudidiomarina</taxon>
    </lineage>
</organism>
<gene>
    <name evidence="16" type="ORF">CWI70_07160</name>
</gene>
<sequence length="461" mass="51824">MKSLSLRRQLLLSTNCVVIAVLVLGAWLNYRITLHELDEVFDAELAQTTRVLKSLIHDPGFLDRLGEPRIIELPPLPSTYAEEGDERQSDGHPYERKLAFQVWGVDGKLLLASENALGAPLSKPLPGYHELQRGDFKWIGFSYFDEHTQTWIYTAQREDVRSELSTYITTNQRWIVLLTWLPLSLAILLSIVWFMRPVRLFAQQLQQRDAGDFSPVQARLPSELRPIQANINSLLARIHTYLEREKNFIADASHELRTPLAALRLHADQINPNDPQSIEAVQHATERLTHLVNQLLLLTKLDGTQLSHDQLATVSLEAVVHEALAELPEPLSAHCEWRLNLAQTPAVLGLPTLLTVMIRNLLQNAAKYAADNGVVEVTSRQHANGVELIIRDNGPGVPANDLQRLGERFFRHPETRHLEGAGLGLSIVKRIADLHTITVTFESSTQQGLSVRLLFSVIAPN</sequence>
<dbReference type="EC" id="2.7.13.3" evidence="3"/>
<dbReference type="Pfam" id="PF00512">
    <property type="entry name" value="HisKA"/>
    <property type="match status" value="1"/>
</dbReference>
<dbReference type="GO" id="GO:0000155">
    <property type="term" value="F:phosphorelay sensor kinase activity"/>
    <property type="evidence" value="ECO:0007669"/>
    <property type="project" value="InterPro"/>
</dbReference>
<evidence type="ECO:0000256" key="2">
    <source>
        <dbReference type="ARBA" id="ARBA00004141"/>
    </source>
</evidence>
<dbReference type="EMBL" id="PIPX01000001">
    <property type="protein sequence ID" value="RUO56509.1"/>
    <property type="molecule type" value="Genomic_DNA"/>
</dbReference>
<dbReference type="AlphaFoldDB" id="A0A432Y695"/>
<keyword evidence="6 13" id="KW-0812">Transmembrane</keyword>
<evidence type="ECO:0000313" key="16">
    <source>
        <dbReference type="EMBL" id="RUO56509.1"/>
    </source>
</evidence>
<keyword evidence="11" id="KW-0902">Two-component regulatory system</keyword>
<comment type="catalytic activity">
    <reaction evidence="1">
        <text>ATP + protein L-histidine = ADP + protein N-phospho-L-histidine.</text>
        <dbReference type="EC" id="2.7.13.3"/>
    </reaction>
</comment>
<evidence type="ECO:0000256" key="9">
    <source>
        <dbReference type="ARBA" id="ARBA00022840"/>
    </source>
</evidence>
<keyword evidence="8 16" id="KW-0418">Kinase</keyword>
<dbReference type="OrthoDB" id="9809766at2"/>
<dbReference type="SUPFAM" id="SSF55874">
    <property type="entry name" value="ATPase domain of HSP90 chaperone/DNA topoisomerase II/histidine kinase"/>
    <property type="match status" value="1"/>
</dbReference>
<dbReference type="InterPro" id="IPR003661">
    <property type="entry name" value="HisK_dim/P_dom"/>
</dbReference>
<dbReference type="PANTHER" id="PTHR45436:SF14">
    <property type="entry name" value="SENSOR PROTEIN QSEC"/>
    <property type="match status" value="1"/>
</dbReference>
<keyword evidence="5" id="KW-0808">Transferase</keyword>
<feature type="transmembrane region" description="Helical" evidence="13">
    <location>
        <begin position="174"/>
        <end position="195"/>
    </location>
</feature>
<dbReference type="SMART" id="SM00388">
    <property type="entry name" value="HisKA"/>
    <property type="match status" value="1"/>
</dbReference>
<evidence type="ECO:0000256" key="7">
    <source>
        <dbReference type="ARBA" id="ARBA00022741"/>
    </source>
</evidence>
<dbReference type="Pfam" id="PF02518">
    <property type="entry name" value="HATPase_c"/>
    <property type="match status" value="1"/>
</dbReference>
<reference evidence="17" key="1">
    <citation type="journal article" date="2018" name="Front. Microbiol.">
        <title>Genome-Based Analysis Reveals the Taxonomy and Diversity of the Family Idiomarinaceae.</title>
        <authorList>
            <person name="Liu Y."/>
            <person name="Lai Q."/>
            <person name="Shao Z."/>
        </authorList>
    </citation>
    <scope>NUCLEOTIDE SEQUENCE [LARGE SCALE GENOMIC DNA]</scope>
    <source>
        <strain evidence="17">PO-M2</strain>
    </source>
</reference>
<keyword evidence="12 13" id="KW-0472">Membrane</keyword>
<dbReference type="PROSITE" id="PS50109">
    <property type="entry name" value="HIS_KIN"/>
    <property type="match status" value="1"/>
</dbReference>